<organism evidence="2 3">
    <name type="scientific">Lactuca virosa</name>
    <dbReference type="NCBI Taxonomy" id="75947"/>
    <lineage>
        <taxon>Eukaryota</taxon>
        <taxon>Viridiplantae</taxon>
        <taxon>Streptophyta</taxon>
        <taxon>Embryophyta</taxon>
        <taxon>Tracheophyta</taxon>
        <taxon>Spermatophyta</taxon>
        <taxon>Magnoliopsida</taxon>
        <taxon>eudicotyledons</taxon>
        <taxon>Gunneridae</taxon>
        <taxon>Pentapetalae</taxon>
        <taxon>asterids</taxon>
        <taxon>campanulids</taxon>
        <taxon>Asterales</taxon>
        <taxon>Asteraceae</taxon>
        <taxon>Cichorioideae</taxon>
        <taxon>Cichorieae</taxon>
        <taxon>Lactucinae</taxon>
        <taxon>Lactuca</taxon>
    </lineage>
</organism>
<feature type="region of interest" description="Disordered" evidence="1">
    <location>
        <begin position="1"/>
        <end position="31"/>
    </location>
</feature>
<feature type="region of interest" description="Disordered" evidence="1">
    <location>
        <begin position="72"/>
        <end position="111"/>
    </location>
</feature>
<sequence length="118" mass="13139">MNRFDNVINLYPPKRRRTTRGGDTKGRGLTVLSSQPSFDYVNPTSSLEPPSTITLHECPIIVDHKLKHGEETLPSSDVETPWFEIPPHPTSEVPTLVESLEPTPKDQPSSSLFVVATF</sequence>
<reference evidence="2 3" key="1">
    <citation type="submission" date="2022-01" db="EMBL/GenBank/DDBJ databases">
        <authorList>
            <person name="Xiong W."/>
            <person name="Schranz E."/>
        </authorList>
    </citation>
    <scope>NUCLEOTIDE SEQUENCE [LARGE SCALE GENOMIC DNA]</scope>
</reference>
<evidence type="ECO:0000256" key="1">
    <source>
        <dbReference type="SAM" id="MobiDB-lite"/>
    </source>
</evidence>
<dbReference type="Proteomes" id="UP001157418">
    <property type="component" value="Unassembled WGS sequence"/>
</dbReference>
<gene>
    <name evidence="2" type="ORF">LVIROSA_LOCUS17380</name>
</gene>
<evidence type="ECO:0000313" key="3">
    <source>
        <dbReference type="Proteomes" id="UP001157418"/>
    </source>
</evidence>
<accession>A0AAU9N8B8</accession>
<dbReference type="AlphaFoldDB" id="A0AAU9N8B8"/>
<comment type="caution">
    <text evidence="2">The sequence shown here is derived from an EMBL/GenBank/DDBJ whole genome shotgun (WGS) entry which is preliminary data.</text>
</comment>
<protein>
    <submittedName>
        <fullName evidence="2">Uncharacterized protein</fullName>
    </submittedName>
</protein>
<evidence type="ECO:0000313" key="2">
    <source>
        <dbReference type="EMBL" id="CAH1430620.1"/>
    </source>
</evidence>
<proteinExistence type="predicted"/>
<dbReference type="EMBL" id="CAKMRJ010003334">
    <property type="protein sequence ID" value="CAH1430620.1"/>
    <property type="molecule type" value="Genomic_DNA"/>
</dbReference>
<name>A0AAU9N8B8_9ASTR</name>
<keyword evidence="3" id="KW-1185">Reference proteome</keyword>